<evidence type="ECO:0000256" key="2">
    <source>
        <dbReference type="ARBA" id="ARBA00039140"/>
    </source>
</evidence>
<dbReference type="RefSeq" id="WP_085757827.1">
    <property type="nucleotide sequence ID" value="NZ_CP019343.1"/>
</dbReference>
<evidence type="ECO:0000313" key="6">
    <source>
        <dbReference type="EMBL" id="ARN73712.1"/>
    </source>
</evidence>
<dbReference type="Pfam" id="PF01339">
    <property type="entry name" value="CheB_methylest"/>
    <property type="match status" value="1"/>
</dbReference>
<dbReference type="GO" id="GO:0008984">
    <property type="term" value="F:protein-glutamate methylesterase activity"/>
    <property type="evidence" value="ECO:0007669"/>
    <property type="project" value="UniProtKB-EC"/>
</dbReference>
<reference evidence="6 7" key="1">
    <citation type="submission" date="2016-11" db="EMBL/GenBank/DDBJ databases">
        <title>Trade-off between light-utilization and light-protection in marine flavobacteria.</title>
        <authorList>
            <person name="Kumagai Y."/>
        </authorList>
    </citation>
    <scope>NUCLEOTIDE SEQUENCE [LARGE SCALE GENOMIC DNA]</scope>
    <source>
        <strain evidence="6 7">NBRC 107125</strain>
    </source>
</reference>
<gene>
    <name evidence="6" type="ORF">BST96_06050</name>
</gene>
<keyword evidence="7" id="KW-1185">Reference proteome</keyword>
<dbReference type="KEGG" id="osg:BST96_06050"/>
<evidence type="ECO:0000256" key="1">
    <source>
        <dbReference type="ARBA" id="ARBA00022801"/>
    </source>
</evidence>
<dbReference type="Proteomes" id="UP000193450">
    <property type="component" value="Chromosome"/>
</dbReference>
<dbReference type="InterPro" id="IPR035909">
    <property type="entry name" value="CheB_C"/>
</dbReference>
<proteinExistence type="predicted"/>
<dbReference type="GO" id="GO:0000156">
    <property type="term" value="F:phosphorelay response regulator activity"/>
    <property type="evidence" value="ECO:0007669"/>
    <property type="project" value="InterPro"/>
</dbReference>
<feature type="active site" evidence="4">
    <location>
        <position position="138"/>
    </location>
</feature>
<feature type="active site" evidence="4">
    <location>
        <position position="257"/>
    </location>
</feature>
<feature type="domain" description="CheB-type methylesterase" evidence="5">
    <location>
        <begin position="126"/>
        <end position="314"/>
    </location>
</feature>
<dbReference type="InterPro" id="IPR000673">
    <property type="entry name" value="Sig_transdc_resp-reg_Me-estase"/>
</dbReference>
<dbReference type="STRING" id="716816.BST96_06050"/>
<dbReference type="GO" id="GO:0006935">
    <property type="term" value="P:chemotaxis"/>
    <property type="evidence" value="ECO:0007669"/>
    <property type="project" value="UniProtKB-UniRule"/>
</dbReference>
<dbReference type="SUPFAM" id="SSF52738">
    <property type="entry name" value="Methylesterase CheB, C-terminal domain"/>
    <property type="match status" value="1"/>
</dbReference>
<dbReference type="PROSITE" id="PS50122">
    <property type="entry name" value="CHEB"/>
    <property type="match status" value="1"/>
</dbReference>
<dbReference type="PANTHER" id="PTHR42872:SF6">
    <property type="entry name" value="PROTEIN-GLUTAMATE METHYLESTERASE_PROTEIN-GLUTAMINE GLUTAMINASE"/>
    <property type="match status" value="1"/>
</dbReference>
<sequence length="314" mass="34275">MSELIMPRIGLVTDSDLNRYVLQAVLAEGHYELAGSFDRTTLSAYLSEHKTTPDIDGWLVDIDDNDIQQSLDLLLGQSDLPLLVNDDIPPVQDAKDHEIWQRRLLEKLEVLVIRSVESVESALPVEMSANKVWVLVASMGGPDAVKRFLTTLPQALPIAMVYGQHIETNFDGLLTSAVTGHDYPMQLVSGEQQLVSGEILVVPVDHQLRFLSRGRVVETRKAWAGSYQPALDQVIADLARVYRQNLGVIVFSGMCNDGEIGCRVAKACGGTVWAQTPESCLSPDMPNAAISTGCVSRQGTPEQLAEALAAELNI</sequence>
<comment type="catalytic activity">
    <reaction evidence="3">
        <text>[protein]-L-glutamate 5-O-methyl ester + H2O = L-glutamyl-[protein] + methanol + H(+)</text>
        <dbReference type="Rhea" id="RHEA:23236"/>
        <dbReference type="Rhea" id="RHEA-COMP:10208"/>
        <dbReference type="Rhea" id="RHEA-COMP:10311"/>
        <dbReference type="ChEBI" id="CHEBI:15377"/>
        <dbReference type="ChEBI" id="CHEBI:15378"/>
        <dbReference type="ChEBI" id="CHEBI:17790"/>
        <dbReference type="ChEBI" id="CHEBI:29973"/>
        <dbReference type="ChEBI" id="CHEBI:82795"/>
        <dbReference type="EC" id="3.1.1.61"/>
    </reaction>
</comment>
<evidence type="ECO:0000256" key="4">
    <source>
        <dbReference type="PROSITE-ProRule" id="PRU00050"/>
    </source>
</evidence>
<keyword evidence="4" id="KW-0145">Chemotaxis</keyword>
<accession>A0A1X9NBA4</accession>
<dbReference type="AlphaFoldDB" id="A0A1X9NBA4"/>
<dbReference type="Gene3D" id="3.40.50.180">
    <property type="entry name" value="Methylesterase CheB, C-terminal domain"/>
    <property type="match status" value="1"/>
</dbReference>
<protein>
    <recommendedName>
        <fullName evidence="2">protein-glutamate methylesterase</fullName>
        <ecNumber evidence="2">3.1.1.61</ecNumber>
    </recommendedName>
</protein>
<name>A0A1X9NBA4_9GAMM</name>
<dbReference type="PANTHER" id="PTHR42872">
    <property type="entry name" value="PROTEIN-GLUTAMATE METHYLESTERASE/PROTEIN-GLUTAMINE GLUTAMINASE"/>
    <property type="match status" value="1"/>
</dbReference>
<organism evidence="6 7">
    <name type="scientific">Oceanicoccus sagamiensis</name>
    <dbReference type="NCBI Taxonomy" id="716816"/>
    <lineage>
        <taxon>Bacteria</taxon>
        <taxon>Pseudomonadati</taxon>
        <taxon>Pseudomonadota</taxon>
        <taxon>Gammaproteobacteria</taxon>
        <taxon>Cellvibrionales</taxon>
        <taxon>Spongiibacteraceae</taxon>
        <taxon>Oceanicoccus</taxon>
    </lineage>
</organism>
<feature type="active site" evidence="4">
    <location>
        <position position="165"/>
    </location>
</feature>
<dbReference type="OrthoDB" id="9793421at2"/>
<evidence type="ECO:0000259" key="5">
    <source>
        <dbReference type="PROSITE" id="PS50122"/>
    </source>
</evidence>
<dbReference type="EMBL" id="CP019343">
    <property type="protein sequence ID" value="ARN73712.1"/>
    <property type="molecule type" value="Genomic_DNA"/>
</dbReference>
<dbReference type="GO" id="GO:0005737">
    <property type="term" value="C:cytoplasm"/>
    <property type="evidence" value="ECO:0007669"/>
    <property type="project" value="InterPro"/>
</dbReference>
<keyword evidence="1 4" id="KW-0378">Hydrolase</keyword>
<evidence type="ECO:0000313" key="7">
    <source>
        <dbReference type="Proteomes" id="UP000193450"/>
    </source>
</evidence>
<evidence type="ECO:0000256" key="3">
    <source>
        <dbReference type="ARBA" id="ARBA00048267"/>
    </source>
</evidence>
<dbReference type="EC" id="3.1.1.61" evidence="2"/>